<keyword evidence="2" id="KW-1185">Reference proteome</keyword>
<evidence type="ECO:0008006" key="3">
    <source>
        <dbReference type="Google" id="ProtNLM"/>
    </source>
</evidence>
<dbReference type="AlphaFoldDB" id="A0A1B8YJN5"/>
<comment type="caution">
    <text evidence="1">The sequence shown here is derived from an EMBL/GenBank/DDBJ whole genome shotgun (WGS) entry which is preliminary data.</text>
</comment>
<protein>
    <recommendedName>
        <fullName evidence="3">Bacteriocin immunity protein</fullName>
    </recommendedName>
</protein>
<evidence type="ECO:0000313" key="2">
    <source>
        <dbReference type="Proteomes" id="UP000092665"/>
    </source>
</evidence>
<accession>A0A1B8YJN5</accession>
<dbReference type="Gene3D" id="1.10.1200.20">
    <property type="entry name" value="Colicin E immunity protein"/>
    <property type="match status" value="1"/>
</dbReference>
<dbReference type="EMBL" id="LOIC01000036">
    <property type="protein sequence ID" value="OCA55370.1"/>
    <property type="molecule type" value="Genomic_DNA"/>
</dbReference>
<organism evidence="1 2">
    <name type="scientific">Photorhabdus namnaonensis</name>
    <dbReference type="NCBI Taxonomy" id="1851568"/>
    <lineage>
        <taxon>Bacteria</taxon>
        <taxon>Pseudomonadati</taxon>
        <taxon>Pseudomonadota</taxon>
        <taxon>Gammaproteobacteria</taxon>
        <taxon>Enterobacterales</taxon>
        <taxon>Morganellaceae</taxon>
        <taxon>Photorhabdus</taxon>
    </lineage>
</organism>
<name>A0A1B8YJN5_9GAMM</name>
<dbReference type="InterPro" id="IPR035900">
    <property type="entry name" value="Colicin_E_sf"/>
</dbReference>
<sequence length="66" mass="7611">MMSRNELVELIRKIQRSEGTEEEADKNIDLLCNSVLDPMASNYIFYDDLSAEEIVDKILSYKPISL</sequence>
<reference evidence="2" key="1">
    <citation type="submission" date="2015-11" db="EMBL/GenBank/DDBJ databases">
        <authorList>
            <person name="Tobias N.J."/>
            <person name="Mishra B."/>
            <person name="Gupta D.K."/>
            <person name="Thines M."/>
            <person name="Stinear T.P."/>
            <person name="Bode H.B."/>
        </authorList>
    </citation>
    <scope>NUCLEOTIDE SEQUENCE [LARGE SCALE GENOMIC DNA]</scope>
    <source>
        <strain evidence="2">PB45.5</strain>
    </source>
</reference>
<evidence type="ECO:0000313" key="1">
    <source>
        <dbReference type="EMBL" id="OCA55370.1"/>
    </source>
</evidence>
<dbReference type="Proteomes" id="UP000092665">
    <property type="component" value="Unassembled WGS sequence"/>
</dbReference>
<gene>
    <name evidence="1" type="ORF">Phpb_01468</name>
</gene>
<proteinExistence type="predicted"/>